<evidence type="ECO:0000256" key="5">
    <source>
        <dbReference type="SAM" id="SignalP"/>
    </source>
</evidence>
<dbReference type="Pfam" id="PF02225">
    <property type="entry name" value="PA"/>
    <property type="match status" value="1"/>
</dbReference>
<dbReference type="GO" id="GO:1904380">
    <property type="term" value="P:endoplasmic reticulum mannose trimming"/>
    <property type="evidence" value="ECO:0007669"/>
    <property type="project" value="InterPro"/>
</dbReference>
<gene>
    <name evidence="7" type="ORF">EW026_g2115</name>
</gene>
<dbReference type="PANTHER" id="PTHR45679:SF5">
    <property type="entry name" value="ER DEGRADATION-ENHANCING ALPHA-MANNOSIDASE-LIKE PROTEIN 1"/>
    <property type="match status" value="1"/>
</dbReference>
<evidence type="ECO:0000256" key="2">
    <source>
        <dbReference type="ARBA" id="ARBA00007658"/>
    </source>
</evidence>
<dbReference type="AlphaFoldDB" id="A0A4V3XB27"/>
<dbReference type="EMBL" id="SGPJ01000051">
    <property type="protein sequence ID" value="THH00413.1"/>
    <property type="molecule type" value="Genomic_DNA"/>
</dbReference>
<dbReference type="SUPFAM" id="SSF52025">
    <property type="entry name" value="PA domain"/>
    <property type="match status" value="1"/>
</dbReference>
<dbReference type="SUPFAM" id="SSF48225">
    <property type="entry name" value="Seven-hairpin glycosidases"/>
    <property type="match status" value="1"/>
</dbReference>
<comment type="similarity">
    <text evidence="2">Belongs to the glycosyl hydrolase 47 family.</text>
</comment>
<proteinExistence type="inferred from homology"/>
<keyword evidence="3" id="KW-0256">Endoplasmic reticulum</keyword>
<feature type="chain" id="PRO_5020850465" description="PA domain-containing protein" evidence="5">
    <location>
        <begin position="26"/>
        <end position="638"/>
    </location>
</feature>
<dbReference type="GO" id="GO:0016020">
    <property type="term" value="C:membrane"/>
    <property type="evidence" value="ECO:0007669"/>
    <property type="project" value="InterPro"/>
</dbReference>
<dbReference type="PANTHER" id="PTHR45679">
    <property type="entry name" value="ER DEGRADATION-ENHANCING ALPHA-MANNOSIDASE-LIKE PROTEIN 2"/>
    <property type="match status" value="1"/>
</dbReference>
<dbReference type="Proteomes" id="UP000309038">
    <property type="component" value="Unassembled WGS sequence"/>
</dbReference>
<evidence type="ECO:0000256" key="3">
    <source>
        <dbReference type="ARBA" id="ARBA00022824"/>
    </source>
</evidence>
<evidence type="ECO:0000259" key="6">
    <source>
        <dbReference type="Pfam" id="PF02225"/>
    </source>
</evidence>
<keyword evidence="4" id="KW-0325">Glycoprotein</keyword>
<dbReference type="GO" id="GO:0004571">
    <property type="term" value="F:mannosyl-oligosaccharide 1,2-alpha-mannosidase activity"/>
    <property type="evidence" value="ECO:0007669"/>
    <property type="project" value="InterPro"/>
</dbReference>
<dbReference type="GO" id="GO:0005509">
    <property type="term" value="F:calcium ion binding"/>
    <property type="evidence" value="ECO:0007669"/>
    <property type="project" value="InterPro"/>
</dbReference>
<dbReference type="InterPro" id="IPR044674">
    <property type="entry name" value="EDEM1/2/3"/>
</dbReference>
<reference evidence="7 8" key="1">
    <citation type="submission" date="2019-02" db="EMBL/GenBank/DDBJ databases">
        <title>Genome sequencing of the rare red list fungi Phlebia centrifuga.</title>
        <authorList>
            <person name="Buettner E."/>
            <person name="Kellner H."/>
        </authorList>
    </citation>
    <scope>NUCLEOTIDE SEQUENCE [LARGE SCALE GENOMIC DNA]</scope>
    <source>
        <strain evidence="7 8">DSM 108282</strain>
    </source>
</reference>
<accession>A0A4V3XB27</accession>
<feature type="domain" description="PA" evidence="6">
    <location>
        <begin position="497"/>
        <end position="569"/>
    </location>
</feature>
<comment type="subcellular location">
    <subcellularLocation>
        <location evidence="1">Endoplasmic reticulum</location>
    </subcellularLocation>
</comment>
<evidence type="ECO:0000313" key="8">
    <source>
        <dbReference type="Proteomes" id="UP000309038"/>
    </source>
</evidence>
<dbReference type="InterPro" id="IPR036026">
    <property type="entry name" value="Seven-hairpin_glycosidases"/>
</dbReference>
<dbReference type="Gene3D" id="3.50.30.30">
    <property type="match status" value="1"/>
</dbReference>
<organism evidence="7 8">
    <name type="scientific">Hermanssonia centrifuga</name>
    <dbReference type="NCBI Taxonomy" id="98765"/>
    <lineage>
        <taxon>Eukaryota</taxon>
        <taxon>Fungi</taxon>
        <taxon>Dikarya</taxon>
        <taxon>Basidiomycota</taxon>
        <taxon>Agaricomycotina</taxon>
        <taxon>Agaricomycetes</taxon>
        <taxon>Polyporales</taxon>
        <taxon>Meruliaceae</taxon>
        <taxon>Hermanssonia</taxon>
    </lineage>
</organism>
<dbReference type="InterPro" id="IPR001382">
    <property type="entry name" value="Glyco_hydro_47"/>
</dbReference>
<evidence type="ECO:0000256" key="1">
    <source>
        <dbReference type="ARBA" id="ARBA00004240"/>
    </source>
</evidence>
<dbReference type="Pfam" id="PF01532">
    <property type="entry name" value="Glyco_hydro_47"/>
    <property type="match status" value="1"/>
</dbReference>
<dbReference type="GO" id="GO:0005975">
    <property type="term" value="P:carbohydrate metabolic process"/>
    <property type="evidence" value="ECO:0007669"/>
    <property type="project" value="InterPro"/>
</dbReference>
<protein>
    <recommendedName>
        <fullName evidence="6">PA domain-containing protein</fullName>
    </recommendedName>
</protein>
<dbReference type="GO" id="GO:0036503">
    <property type="term" value="P:ERAD pathway"/>
    <property type="evidence" value="ECO:0007669"/>
    <property type="project" value="UniProtKB-ARBA"/>
</dbReference>
<sequence>MNWPRFWPRTLLLLIIVILESHIWSSSPHSKSGAVRAANWSTRRKLDARDKTRNLLYHGYDNYMKYAFPLDEVNLRHGVPKGETVETCTAGGGTLILEFGMLSRLTGDDRFEKAAYKAFFALWNKRSDIGLVGNTVNILTGAWLHPEISSIGAGIDSFYEYALKWYILSGETRIFLLIIDGVTKLCAGEVEFLDVFQEAANIFTGDAAYLTIDSLSAFWPGLQVLAGDVENAIKSHMIYWNLWKRFSGLPEIWDMHFKVGTALQFPLRPEFVESTWYLYRATRDPFYLDVGERILYDIITRAKVECGLTGINDLRTNSRDDRMESFVISETLKSYDFILSPNGAAVPEDIHPSTVKLMTVADGFIIHNVTGIRAHIVSRMDGKGYDVTKLGPFGVKTGQIVYINDSRLLLATVDGETPIKSNTQKRLRVPEIELRVYMDYLDPLFHIQAGVHDMTTEASVLASTAMFGGDPAASNLPAGPIRFGHGEGVRLARDSANPYGCLPYVRQFDGEAIVLSRGECTFLEKLTEAALAGASGVIAINDENHGVNPSGDPEELDAVGTSLDDVAIVVVNSQDGRLITSMLDSAEIRGLGQVMMAIAQIGEPGMENTNELERTKARDGNRVLYLNGHPLVNTRLMV</sequence>
<feature type="signal peptide" evidence="5">
    <location>
        <begin position="1"/>
        <end position="25"/>
    </location>
</feature>
<comment type="caution">
    <text evidence="7">The sequence shown here is derived from an EMBL/GenBank/DDBJ whole genome shotgun (WGS) entry which is preliminary data.</text>
</comment>
<name>A0A4V3XB27_9APHY</name>
<keyword evidence="5" id="KW-0732">Signal</keyword>
<evidence type="ECO:0000256" key="4">
    <source>
        <dbReference type="ARBA" id="ARBA00023180"/>
    </source>
</evidence>
<dbReference type="Gene3D" id="1.50.10.10">
    <property type="match status" value="1"/>
</dbReference>
<evidence type="ECO:0000313" key="7">
    <source>
        <dbReference type="EMBL" id="THH00413.1"/>
    </source>
</evidence>
<keyword evidence="8" id="KW-1185">Reference proteome</keyword>
<dbReference type="InterPro" id="IPR012341">
    <property type="entry name" value="6hp_glycosidase-like_sf"/>
</dbReference>
<dbReference type="GO" id="GO:0044322">
    <property type="term" value="C:endoplasmic reticulum quality control compartment"/>
    <property type="evidence" value="ECO:0007669"/>
    <property type="project" value="GOC"/>
</dbReference>
<dbReference type="InterPro" id="IPR003137">
    <property type="entry name" value="PA_domain"/>
</dbReference>
<dbReference type="InterPro" id="IPR046450">
    <property type="entry name" value="PA_dom_sf"/>
</dbReference>